<dbReference type="PATRIC" id="fig|997296.3.peg.842"/>
<name>I3E6C1_BACMT</name>
<proteinExistence type="predicted"/>
<dbReference type="OrthoDB" id="2924727at2"/>
<accession>I3E6C1</accession>
<organism evidence="2 3">
    <name type="scientific">Bacillus methanolicus PB1</name>
    <dbReference type="NCBI Taxonomy" id="997296"/>
    <lineage>
        <taxon>Bacteria</taxon>
        <taxon>Bacillati</taxon>
        <taxon>Bacillota</taxon>
        <taxon>Bacilli</taxon>
        <taxon>Bacillales</taxon>
        <taxon>Bacillaceae</taxon>
        <taxon>Bacillus</taxon>
    </lineage>
</organism>
<feature type="transmembrane region" description="Helical" evidence="1">
    <location>
        <begin position="114"/>
        <end position="133"/>
    </location>
</feature>
<gene>
    <name evidence="2" type="ORF">PB1_03855</name>
</gene>
<feature type="transmembrane region" description="Helical" evidence="1">
    <location>
        <begin position="35"/>
        <end position="54"/>
    </location>
</feature>
<sequence length="190" mass="20604">MLLFISTIMIVSYTIYFCIHAGAKKQFVSPVSGRCISMSLGMVSSTTIGLILALLLRGELAYSTVLSIIVSFIAAYFIGNIFGLSGIIEAMAASFMGGMMGAMLGDMMQENREAFMIIAMDIIYLVTVISLMLMLNKEAVKENQVLKKARIAPLFLLSVVSLLVIGIAATFEGSAQDVNENPKSSHEHHH</sequence>
<reference evidence="2 3" key="1">
    <citation type="journal article" date="2012" name="Appl. Environ. Microbiol.">
        <title>Genome Sequence of Thermotolerant Bacillus methanolicus: Features and Regulation Related to Methylotrophy and Production of L-Lysine and L-Glutamate from Methanol.</title>
        <authorList>
            <person name="Heggeset T.M."/>
            <person name="Krog A."/>
            <person name="Balzer S."/>
            <person name="Wentzel A."/>
            <person name="Ellingsen T.E."/>
            <person name="Brautaset T."/>
        </authorList>
    </citation>
    <scope>NUCLEOTIDE SEQUENCE [LARGE SCALE GENOMIC DNA]</scope>
    <source>
        <strain evidence="2 3">PB1</strain>
    </source>
</reference>
<dbReference type="STRING" id="997296.PB1_03855"/>
<dbReference type="RefSeq" id="WP_003350825.1">
    <property type="nucleotide sequence ID" value="NZ_AFEU01000001.1"/>
</dbReference>
<evidence type="ECO:0000313" key="3">
    <source>
        <dbReference type="Proteomes" id="UP000010523"/>
    </source>
</evidence>
<keyword evidence="1" id="KW-0812">Transmembrane</keyword>
<keyword evidence="1" id="KW-0472">Membrane</keyword>
<feature type="transmembrane region" description="Helical" evidence="1">
    <location>
        <begin position="60"/>
        <end position="78"/>
    </location>
</feature>
<evidence type="ECO:0000256" key="1">
    <source>
        <dbReference type="SAM" id="Phobius"/>
    </source>
</evidence>
<comment type="caution">
    <text evidence="2">The sequence shown here is derived from an EMBL/GenBank/DDBJ whole genome shotgun (WGS) entry which is preliminary data.</text>
</comment>
<feature type="transmembrane region" description="Helical" evidence="1">
    <location>
        <begin position="154"/>
        <end position="171"/>
    </location>
</feature>
<keyword evidence="1" id="KW-1133">Transmembrane helix</keyword>
<dbReference type="eggNOG" id="ENOG5033JPZ">
    <property type="taxonomic scope" value="Bacteria"/>
</dbReference>
<feature type="transmembrane region" description="Helical" evidence="1">
    <location>
        <begin position="6"/>
        <end position="23"/>
    </location>
</feature>
<dbReference type="EMBL" id="AFEU01000001">
    <property type="protein sequence ID" value="EIJ82042.1"/>
    <property type="molecule type" value="Genomic_DNA"/>
</dbReference>
<protein>
    <submittedName>
        <fullName evidence="2">Uncharacterized protein</fullName>
    </submittedName>
</protein>
<dbReference type="AlphaFoldDB" id="I3E6C1"/>
<evidence type="ECO:0000313" key="2">
    <source>
        <dbReference type="EMBL" id="EIJ82042.1"/>
    </source>
</evidence>
<keyword evidence="3" id="KW-1185">Reference proteome</keyword>
<dbReference type="Proteomes" id="UP000010523">
    <property type="component" value="Unassembled WGS sequence"/>
</dbReference>